<organism evidence="1 2">
    <name type="scientific">Pseudoalteromonas obscura</name>
    <dbReference type="NCBI Taxonomy" id="3048491"/>
    <lineage>
        <taxon>Bacteria</taxon>
        <taxon>Pseudomonadati</taxon>
        <taxon>Pseudomonadota</taxon>
        <taxon>Gammaproteobacteria</taxon>
        <taxon>Alteromonadales</taxon>
        <taxon>Pseudoalteromonadaceae</taxon>
        <taxon>Pseudoalteromonas</taxon>
    </lineage>
</organism>
<comment type="caution">
    <text evidence="1">The sequence shown here is derived from an EMBL/GenBank/DDBJ whole genome shotgun (WGS) entry which is preliminary data.</text>
</comment>
<gene>
    <name evidence="1" type="ORF">QNM18_02775</name>
</gene>
<evidence type="ECO:0000313" key="2">
    <source>
        <dbReference type="Proteomes" id="UP001231915"/>
    </source>
</evidence>
<evidence type="ECO:0000313" key="1">
    <source>
        <dbReference type="EMBL" id="MDK2593991.1"/>
    </source>
</evidence>
<protein>
    <submittedName>
        <fullName evidence="1">Uncharacterized protein</fullName>
    </submittedName>
</protein>
<proteinExistence type="predicted"/>
<name>A0ABT7EGB3_9GAMM</name>
<sequence>MDKNISDLLFRSLGTHALKAISLSQTEIKLVVAPWDNLNNEALAIFETPEIIYLEGTNGDVSAFADLNLPWDIIRFDSQLVSGLIWEFGLCCDEVHLGFRAKMPDISFS</sequence>
<reference evidence="1 2" key="1">
    <citation type="submission" date="2023-05" db="EMBL/GenBank/DDBJ databases">
        <title>Pseudoalteromonas ardens sp. nov., Pseudoalteromonas obscura sp. nov., and Pseudoalteromonas umbrosa sp. nov., isolated from the coral Montipora capitata.</title>
        <authorList>
            <person name="Thomas E.M."/>
            <person name="Smith E.M."/>
            <person name="Papke E."/>
            <person name="Shlafstein M.D."/>
            <person name="Oline D.K."/>
            <person name="Videau P."/>
            <person name="Saw J.H."/>
            <person name="Strangman W.K."/>
            <person name="Ushijima B."/>
        </authorList>
    </citation>
    <scope>NUCLEOTIDE SEQUENCE [LARGE SCALE GENOMIC DNA]</scope>
    <source>
        <strain evidence="1 2">P94</strain>
    </source>
</reference>
<accession>A0ABT7EGB3</accession>
<dbReference type="EMBL" id="JASJUT010000001">
    <property type="protein sequence ID" value="MDK2593991.1"/>
    <property type="molecule type" value="Genomic_DNA"/>
</dbReference>
<dbReference type="Proteomes" id="UP001231915">
    <property type="component" value="Unassembled WGS sequence"/>
</dbReference>
<keyword evidence="2" id="KW-1185">Reference proteome</keyword>
<dbReference type="RefSeq" id="WP_211009296.1">
    <property type="nucleotide sequence ID" value="NZ_JASJUT010000001.1"/>
</dbReference>